<name>A0A814L7J5_9BILA</name>
<dbReference type="EMBL" id="CAJNOU010000919">
    <property type="protein sequence ID" value="CAF1115897.1"/>
    <property type="molecule type" value="Genomic_DNA"/>
</dbReference>
<evidence type="ECO:0000313" key="1">
    <source>
        <dbReference type="EMBL" id="CAF1060508.1"/>
    </source>
</evidence>
<accession>A0A814L7J5</accession>
<comment type="caution">
    <text evidence="1">The sequence shown here is derived from an EMBL/GenBank/DDBJ whole genome shotgun (WGS) entry which is preliminary data.</text>
</comment>
<organism evidence="1 3">
    <name type="scientific">Rotaria sordida</name>
    <dbReference type="NCBI Taxonomy" id="392033"/>
    <lineage>
        <taxon>Eukaryota</taxon>
        <taxon>Metazoa</taxon>
        <taxon>Spiralia</taxon>
        <taxon>Gnathifera</taxon>
        <taxon>Rotifera</taxon>
        <taxon>Eurotatoria</taxon>
        <taxon>Bdelloidea</taxon>
        <taxon>Philodinida</taxon>
        <taxon>Philodinidae</taxon>
        <taxon>Rotaria</taxon>
    </lineage>
</organism>
<dbReference type="OrthoDB" id="10021444at2759"/>
<dbReference type="AlphaFoldDB" id="A0A814L7J5"/>
<evidence type="ECO:0000313" key="2">
    <source>
        <dbReference type="EMBL" id="CAF1115897.1"/>
    </source>
</evidence>
<dbReference type="Proteomes" id="UP000663889">
    <property type="component" value="Unassembled WGS sequence"/>
</dbReference>
<reference evidence="1" key="1">
    <citation type="submission" date="2021-02" db="EMBL/GenBank/DDBJ databases">
        <authorList>
            <person name="Nowell W R."/>
        </authorList>
    </citation>
    <scope>NUCLEOTIDE SEQUENCE</scope>
</reference>
<gene>
    <name evidence="1" type="ORF">RFH988_LOCUS17228</name>
    <name evidence="2" type="ORF">SEV965_LOCUS16638</name>
</gene>
<protein>
    <submittedName>
        <fullName evidence="1">Uncharacterized protein</fullName>
    </submittedName>
</protein>
<evidence type="ECO:0000313" key="3">
    <source>
        <dbReference type="Proteomes" id="UP000663882"/>
    </source>
</evidence>
<sequence>MLYFETVDASFQIRAIRAVIKKAEQYAAATMGEGLAGNTVAKVLKDIDKILGPAGLDYWVSMEEFANAAVRVGLNRNVGIAVYHVVDFFTPIGKK</sequence>
<dbReference type="EMBL" id="CAJNOO010000914">
    <property type="protein sequence ID" value="CAF1060508.1"/>
    <property type="molecule type" value="Genomic_DNA"/>
</dbReference>
<dbReference type="Proteomes" id="UP000663882">
    <property type="component" value="Unassembled WGS sequence"/>
</dbReference>
<proteinExistence type="predicted"/>